<dbReference type="GO" id="GO:0006935">
    <property type="term" value="P:chemotaxis"/>
    <property type="evidence" value="ECO:0007669"/>
    <property type="project" value="TreeGrafter"/>
</dbReference>
<evidence type="ECO:0000313" key="5">
    <source>
        <dbReference type="Proteomes" id="UP000239406"/>
    </source>
</evidence>
<dbReference type="GO" id="GO:0007165">
    <property type="term" value="P:signal transduction"/>
    <property type="evidence" value="ECO:0007669"/>
    <property type="project" value="InterPro"/>
</dbReference>
<dbReference type="SMART" id="SM00304">
    <property type="entry name" value="HAMP"/>
    <property type="match status" value="1"/>
</dbReference>
<protein>
    <submittedName>
        <fullName evidence="4">Methyl-accepting chemotaxis protein</fullName>
    </submittedName>
</protein>
<dbReference type="CDD" id="cd06225">
    <property type="entry name" value="HAMP"/>
    <property type="match status" value="1"/>
</dbReference>
<dbReference type="PANTHER" id="PTHR43531:SF14">
    <property type="entry name" value="METHYL-ACCEPTING CHEMOTAXIS PROTEIN I-RELATED"/>
    <property type="match status" value="1"/>
</dbReference>
<dbReference type="PROSITE" id="PS50885">
    <property type="entry name" value="HAMP"/>
    <property type="match status" value="1"/>
</dbReference>
<dbReference type="GO" id="GO:0004888">
    <property type="term" value="F:transmembrane signaling receptor activity"/>
    <property type="evidence" value="ECO:0007669"/>
    <property type="project" value="TreeGrafter"/>
</dbReference>
<evidence type="ECO:0000313" key="4">
    <source>
        <dbReference type="EMBL" id="PPE68515.1"/>
    </source>
</evidence>
<dbReference type="PANTHER" id="PTHR43531">
    <property type="entry name" value="PROTEIN ICFG"/>
    <property type="match status" value="1"/>
</dbReference>
<dbReference type="GO" id="GO:0005886">
    <property type="term" value="C:plasma membrane"/>
    <property type="evidence" value="ECO:0007669"/>
    <property type="project" value="TreeGrafter"/>
</dbReference>
<dbReference type="SMART" id="SM00283">
    <property type="entry name" value="MA"/>
    <property type="match status" value="1"/>
</dbReference>
<dbReference type="InterPro" id="IPR051310">
    <property type="entry name" value="MCP_chemotaxis"/>
</dbReference>
<dbReference type="InterPro" id="IPR004089">
    <property type="entry name" value="MCPsignal_dom"/>
</dbReference>
<keyword evidence="5" id="KW-1185">Reference proteome</keyword>
<proteinExistence type="inferred from homology"/>
<dbReference type="Pfam" id="PF00015">
    <property type="entry name" value="MCPsignal"/>
    <property type="match status" value="1"/>
</dbReference>
<keyword evidence="2" id="KW-0488">Methylation</keyword>
<dbReference type="InterPro" id="IPR003660">
    <property type="entry name" value="HAMP_dom"/>
</dbReference>
<dbReference type="FunFam" id="1.10.287.950:FF:000001">
    <property type="entry name" value="Methyl-accepting chemotaxis sensory transducer"/>
    <property type="match status" value="1"/>
</dbReference>
<dbReference type="RefSeq" id="WP_104358866.1">
    <property type="nucleotide sequence ID" value="NZ_CP064338.1"/>
</dbReference>
<name>A0A2S5T0F4_9BURK</name>
<dbReference type="CDD" id="cd11386">
    <property type="entry name" value="MCP_signal"/>
    <property type="match status" value="1"/>
</dbReference>
<dbReference type="AlphaFoldDB" id="A0A2S5T0F4"/>
<dbReference type="Gene3D" id="1.10.287.950">
    <property type="entry name" value="Methyl-accepting chemotaxis protein"/>
    <property type="match status" value="1"/>
</dbReference>
<dbReference type="SUPFAM" id="SSF58104">
    <property type="entry name" value="Methyl-accepting chemotaxis protein (MCP) signaling domain"/>
    <property type="match status" value="1"/>
</dbReference>
<dbReference type="Pfam" id="PF00672">
    <property type="entry name" value="HAMP"/>
    <property type="match status" value="1"/>
</dbReference>
<sequence length="667" mass="70714">MNWLANLRFSRKFALLGLLAGIATALPFLLYLRAAQRDLDFAADQQAGIPVMTALYEVLRTTQEHRGLSNTALAGNEKAAAARHAKEAEVQASLDAAGQLMSGALRPAWQPLTAQWQALAGEVRQARVDAGTAFARHTALIDGLLQLLAQARDAYRWTLDPEPHTFNTMTATAIDGVRFTEYLGQLRGMGARLLTQGQASTQERLQMHALLVHARDSHARTVEGLERAMAAHPDYRQALAPQLQALKTEVGAALALALNEIVEAPALGYDANAYFDAGTRAIRRQFELNRHATELLGASLGERRRALRRDAALLAGTVLAFALACGGFAFVFARSTVGRLHQARLAADAVAQGDLRSRIEPAGKDELGQLMGALRAMQDNLVHMVAQVRANADSLATASQQIAAGAHDLSTRTEQQASSLEETAASMEQLTGTVAQNANHAGQADRLAQDTATLAQQSGETVGRMVQTMQDIQRGSHQMADIIGAIDDIAFQTNLLALNAAVEAARAGEQGRGFGVVAGEVRRLAQRSASAAQEIKALIADSSRRIEAGTSLAEQAGTTMQDMVGAIQRVSQIVEQISIACREQSAGIAQVNQAVAHMDENTQQNAALVEESAAAAESLRTQAAQLAAAVGTFRLPDDAAAVQAGADRAALMARPAAAMPAARPSIA</sequence>
<comment type="caution">
    <text evidence="4">The sequence shown here is derived from an EMBL/GenBank/DDBJ whole genome shotgun (WGS) entry which is preliminary data.</text>
</comment>
<organism evidence="4 5">
    <name type="scientific">Caldimonas thermodepolymerans</name>
    <dbReference type="NCBI Taxonomy" id="215580"/>
    <lineage>
        <taxon>Bacteria</taxon>
        <taxon>Pseudomonadati</taxon>
        <taxon>Pseudomonadota</taxon>
        <taxon>Betaproteobacteria</taxon>
        <taxon>Burkholderiales</taxon>
        <taxon>Sphaerotilaceae</taxon>
        <taxon>Caldimonas</taxon>
    </lineage>
</organism>
<gene>
    <name evidence="4" type="ORF">C1702_16795</name>
</gene>
<dbReference type="PROSITE" id="PS50111">
    <property type="entry name" value="CHEMOTAXIS_TRANSDUC_2"/>
    <property type="match status" value="1"/>
</dbReference>
<evidence type="ECO:0000256" key="1">
    <source>
        <dbReference type="ARBA" id="ARBA00004370"/>
    </source>
</evidence>
<comment type="subcellular location">
    <subcellularLocation>
        <location evidence="1">Membrane</location>
    </subcellularLocation>
</comment>
<dbReference type="EMBL" id="PSNY01000025">
    <property type="protein sequence ID" value="PPE68515.1"/>
    <property type="molecule type" value="Genomic_DNA"/>
</dbReference>
<accession>A0A2S5T0F4</accession>
<comment type="similarity">
    <text evidence="3">Belongs to the methyl-accepting chemotaxis (MCP) protein family.</text>
</comment>
<evidence type="ECO:0000256" key="3">
    <source>
        <dbReference type="ARBA" id="ARBA00029447"/>
    </source>
</evidence>
<reference evidence="4 5" key="1">
    <citation type="submission" date="2018-02" db="EMBL/GenBank/DDBJ databases">
        <title>Reclassifiation of [Polyangium] brachysporum DSM 7029 as Guopingzhaonella breviflexa gen. nov., sp. nov., a member of the family Comamonadaceae.</title>
        <authorList>
            <person name="Tang B."/>
        </authorList>
    </citation>
    <scope>NUCLEOTIDE SEQUENCE [LARGE SCALE GENOMIC DNA]</scope>
    <source>
        <strain evidence="4 5">DSM 15344</strain>
    </source>
</reference>
<evidence type="ECO:0000256" key="2">
    <source>
        <dbReference type="ARBA" id="ARBA00022481"/>
    </source>
</evidence>
<dbReference type="Proteomes" id="UP000239406">
    <property type="component" value="Unassembled WGS sequence"/>
</dbReference>